<name>A0ABW6KY55_9ACTN</name>
<sequence>MQVEPPGGVGMEPDDHGLGRSRGGRTPKSDKIDHRTRHAVECGVNRLERHRAVAARYDEPTARYEATTPVAAIDEWL</sequence>
<protein>
    <recommendedName>
        <fullName evidence="4">Transposase</fullName>
    </recommendedName>
</protein>
<evidence type="ECO:0000313" key="2">
    <source>
        <dbReference type="EMBL" id="MFE9172814.1"/>
    </source>
</evidence>
<evidence type="ECO:0000313" key="3">
    <source>
        <dbReference type="Proteomes" id="UP001601197"/>
    </source>
</evidence>
<dbReference type="EMBL" id="JBIAFJ010000027">
    <property type="protein sequence ID" value="MFE9172814.1"/>
    <property type="molecule type" value="Genomic_DNA"/>
</dbReference>
<comment type="caution">
    <text evidence="2">The sequence shown here is derived from an EMBL/GenBank/DDBJ whole genome shotgun (WGS) entry which is preliminary data.</text>
</comment>
<reference evidence="2 3" key="1">
    <citation type="submission" date="2024-10" db="EMBL/GenBank/DDBJ databases">
        <title>The Natural Products Discovery Center: Release of the First 8490 Sequenced Strains for Exploring Actinobacteria Biosynthetic Diversity.</title>
        <authorList>
            <person name="Kalkreuter E."/>
            <person name="Kautsar S.A."/>
            <person name="Yang D."/>
            <person name="Bader C.D."/>
            <person name="Teijaro C.N."/>
            <person name="Fluegel L."/>
            <person name="Davis C.M."/>
            <person name="Simpson J.R."/>
            <person name="Lauterbach L."/>
            <person name="Steele A.D."/>
            <person name="Gui C."/>
            <person name="Meng S."/>
            <person name="Li G."/>
            <person name="Viehrig K."/>
            <person name="Ye F."/>
            <person name="Su P."/>
            <person name="Kiefer A.F."/>
            <person name="Nichols A."/>
            <person name="Cepeda A.J."/>
            <person name="Yan W."/>
            <person name="Fan B."/>
            <person name="Jiang Y."/>
            <person name="Adhikari A."/>
            <person name="Zheng C.-J."/>
            <person name="Schuster L."/>
            <person name="Cowan T.M."/>
            <person name="Smanski M.J."/>
            <person name="Chevrette M.G."/>
            <person name="De Carvalho L.P.S."/>
            <person name="Shen B."/>
        </authorList>
    </citation>
    <scope>NUCLEOTIDE SEQUENCE [LARGE SCALE GENOMIC DNA]</scope>
    <source>
        <strain evidence="2 3">NPDC007147</strain>
    </source>
</reference>
<keyword evidence="3" id="KW-1185">Reference proteome</keyword>
<accession>A0ABW6KY55</accession>
<evidence type="ECO:0000256" key="1">
    <source>
        <dbReference type="SAM" id="MobiDB-lite"/>
    </source>
</evidence>
<dbReference type="Proteomes" id="UP001601197">
    <property type="component" value="Unassembled WGS sequence"/>
</dbReference>
<organism evidence="2 3">
    <name type="scientific">Streptomyces kebangsaanensis</name>
    <dbReference type="NCBI Taxonomy" id="864058"/>
    <lineage>
        <taxon>Bacteria</taxon>
        <taxon>Bacillati</taxon>
        <taxon>Actinomycetota</taxon>
        <taxon>Actinomycetes</taxon>
        <taxon>Kitasatosporales</taxon>
        <taxon>Streptomycetaceae</taxon>
        <taxon>Streptomyces</taxon>
    </lineage>
</organism>
<dbReference type="RefSeq" id="WP_388350756.1">
    <property type="nucleotide sequence ID" value="NZ_JBIAFJ010000027.1"/>
</dbReference>
<evidence type="ECO:0008006" key="4">
    <source>
        <dbReference type="Google" id="ProtNLM"/>
    </source>
</evidence>
<gene>
    <name evidence="2" type="ORF">ACFYNZ_25635</name>
</gene>
<proteinExistence type="predicted"/>
<feature type="region of interest" description="Disordered" evidence="1">
    <location>
        <begin position="1"/>
        <end position="37"/>
    </location>
</feature>